<comment type="caution">
    <text evidence="3">The sequence shown here is derived from an EMBL/GenBank/DDBJ whole genome shotgun (WGS) entry which is preliminary data.</text>
</comment>
<dbReference type="NCBIfam" id="TIGR01552">
    <property type="entry name" value="phd_fam"/>
    <property type="match status" value="1"/>
</dbReference>
<dbReference type="InterPro" id="IPR036165">
    <property type="entry name" value="YefM-like_sf"/>
</dbReference>
<evidence type="ECO:0000313" key="4">
    <source>
        <dbReference type="Proteomes" id="UP000559182"/>
    </source>
</evidence>
<accession>A0A839N1G8</accession>
<dbReference type="InterPro" id="IPR006442">
    <property type="entry name" value="Antitoxin_Phd/YefM"/>
</dbReference>
<organism evidence="3 4">
    <name type="scientific">Flexivirga oryzae</name>
    <dbReference type="NCBI Taxonomy" id="1794944"/>
    <lineage>
        <taxon>Bacteria</taxon>
        <taxon>Bacillati</taxon>
        <taxon>Actinomycetota</taxon>
        <taxon>Actinomycetes</taxon>
        <taxon>Micrococcales</taxon>
        <taxon>Dermacoccaceae</taxon>
        <taxon>Flexivirga</taxon>
    </lineage>
</organism>
<protein>
    <recommendedName>
        <fullName evidence="2">Antitoxin</fullName>
    </recommendedName>
</protein>
<comment type="similarity">
    <text evidence="1 2">Belongs to the phD/YefM antitoxin family.</text>
</comment>
<name>A0A839N1G8_9MICO</name>
<evidence type="ECO:0000256" key="1">
    <source>
        <dbReference type="ARBA" id="ARBA00009981"/>
    </source>
</evidence>
<reference evidence="3 4" key="1">
    <citation type="submission" date="2020-08" db="EMBL/GenBank/DDBJ databases">
        <title>Sequencing the genomes of 1000 actinobacteria strains.</title>
        <authorList>
            <person name="Klenk H.-P."/>
        </authorList>
    </citation>
    <scope>NUCLEOTIDE SEQUENCE [LARGE SCALE GENOMIC DNA]</scope>
    <source>
        <strain evidence="3 4">DSM 105369</strain>
    </source>
</reference>
<dbReference type="Proteomes" id="UP000559182">
    <property type="component" value="Unassembled WGS sequence"/>
</dbReference>
<proteinExistence type="inferred from homology"/>
<keyword evidence="4" id="KW-1185">Reference proteome</keyword>
<dbReference type="RefSeq" id="WP_183319847.1">
    <property type="nucleotide sequence ID" value="NZ_JACHVQ010000001.1"/>
</dbReference>
<dbReference type="SUPFAM" id="SSF143120">
    <property type="entry name" value="YefM-like"/>
    <property type="match status" value="1"/>
</dbReference>
<dbReference type="EMBL" id="JACHVQ010000001">
    <property type="protein sequence ID" value="MBB2891600.1"/>
    <property type="molecule type" value="Genomic_DNA"/>
</dbReference>
<comment type="function">
    <text evidence="2">Antitoxin component of a type II toxin-antitoxin (TA) system.</text>
</comment>
<evidence type="ECO:0000256" key="2">
    <source>
        <dbReference type="RuleBase" id="RU362080"/>
    </source>
</evidence>
<dbReference type="AlphaFoldDB" id="A0A839N1G8"/>
<dbReference type="Gene3D" id="3.40.1620.10">
    <property type="entry name" value="YefM-like domain"/>
    <property type="match status" value="1"/>
</dbReference>
<gene>
    <name evidence="3" type="ORF">FHU39_001584</name>
</gene>
<dbReference type="Pfam" id="PF02604">
    <property type="entry name" value="PhdYeFM_antitox"/>
    <property type="match status" value="1"/>
</dbReference>
<sequence>MRTVTATEASRSFAAILDEAERGHSVVVTRGGRRIATIGPADASNGADFLALLDGNATDEGFAADVTAAREAAVLEGPVWPAD</sequence>
<evidence type="ECO:0000313" key="3">
    <source>
        <dbReference type="EMBL" id="MBB2891600.1"/>
    </source>
</evidence>